<dbReference type="AlphaFoldDB" id="A0A3D8SCH0"/>
<evidence type="ECO:0000313" key="3">
    <source>
        <dbReference type="EMBL" id="RDW83468.1"/>
    </source>
</evidence>
<evidence type="ECO:0000259" key="2">
    <source>
        <dbReference type="Pfam" id="PF09994"/>
    </source>
</evidence>
<dbReference type="EMBL" id="PDLN01000006">
    <property type="protein sequence ID" value="RDW83468.1"/>
    <property type="molecule type" value="Genomic_DNA"/>
</dbReference>
<dbReference type="OrthoDB" id="3511947at2759"/>
<gene>
    <name evidence="3" type="ORF">BP5796_04959</name>
</gene>
<organism evidence="3 4">
    <name type="scientific">Coleophoma crateriformis</name>
    <dbReference type="NCBI Taxonomy" id="565419"/>
    <lineage>
        <taxon>Eukaryota</taxon>
        <taxon>Fungi</taxon>
        <taxon>Dikarya</taxon>
        <taxon>Ascomycota</taxon>
        <taxon>Pezizomycotina</taxon>
        <taxon>Leotiomycetes</taxon>
        <taxon>Helotiales</taxon>
        <taxon>Dermateaceae</taxon>
        <taxon>Coleophoma</taxon>
    </lineage>
</organism>
<dbReference type="Pfam" id="PF09994">
    <property type="entry name" value="T6SS_Tle1-like_cat"/>
    <property type="match status" value="1"/>
</dbReference>
<feature type="compositionally biased region" description="Basic and acidic residues" evidence="1">
    <location>
        <begin position="8"/>
        <end position="24"/>
    </location>
</feature>
<dbReference type="SUPFAM" id="SSF53474">
    <property type="entry name" value="alpha/beta-Hydrolases"/>
    <property type="match status" value="1"/>
</dbReference>
<reference evidence="3 4" key="1">
    <citation type="journal article" date="2018" name="IMA Fungus">
        <title>IMA Genome-F 9: Draft genome sequence of Annulohypoxylon stygium, Aspergillus mulundensis, Berkeleyomyces basicola (syn. Thielaviopsis basicola), Ceratocystis smalleyi, two Cercospora beticola strains, Coleophoma cylindrospora, Fusarium fracticaudum, Phialophora cf. hyalina, and Morchella septimelata.</title>
        <authorList>
            <person name="Wingfield B.D."/>
            <person name="Bills G.F."/>
            <person name="Dong Y."/>
            <person name="Huang W."/>
            <person name="Nel W.J."/>
            <person name="Swalarsk-Parry B.S."/>
            <person name="Vaghefi N."/>
            <person name="Wilken P.M."/>
            <person name="An Z."/>
            <person name="de Beer Z.W."/>
            <person name="De Vos L."/>
            <person name="Chen L."/>
            <person name="Duong T.A."/>
            <person name="Gao Y."/>
            <person name="Hammerbacher A."/>
            <person name="Kikkert J.R."/>
            <person name="Li Y."/>
            <person name="Li H."/>
            <person name="Li K."/>
            <person name="Li Q."/>
            <person name="Liu X."/>
            <person name="Ma X."/>
            <person name="Naidoo K."/>
            <person name="Pethybridge S.J."/>
            <person name="Sun J."/>
            <person name="Steenkamp E.T."/>
            <person name="van der Nest M.A."/>
            <person name="van Wyk S."/>
            <person name="Wingfield M.J."/>
            <person name="Xiong C."/>
            <person name="Yue Q."/>
            <person name="Zhang X."/>
        </authorList>
    </citation>
    <scope>NUCLEOTIDE SEQUENCE [LARGE SCALE GENOMIC DNA]</scope>
    <source>
        <strain evidence="3 4">BP5796</strain>
    </source>
</reference>
<dbReference type="Proteomes" id="UP000256328">
    <property type="component" value="Unassembled WGS sequence"/>
</dbReference>
<sequence length="591" mass="68340">MAPSADFPDYRPDPYHHHHEEGSKKRNGKRLIILCDGTWQDAESTPEKRKPPTNIIRLARAIKPEARVRGDDGTLVHVDQVVFYQSGVGTGTFDSLIGGTIGVGLSEKVRGAYAFLANNYLKGDKIYIFGFSRGAFTARAIAGLITKMGLLDKRGMDNFPLVYKEYYSMPKNLTLEEEEARYQDSRDKYNLYRPKLGALEAIGVFDTVGFHRPVTGYIPWLNSFIGEQYELNNTTLPTGVRYAFHALSLDENRYAFKPTLWYQPKEKIVYKENPNFETKMVQCWFSGEHSDVGGGKQDPRLSNISLGWMVSQLVEYDLLELDPDYLLEADNTDHKISAHRRWATVEGEGGKWWEGQNRIERLFLAFVFFWVGLLIDAAQFFGFQQFLGLRTPGMYHKEGFETNETIHKSVRDRKLNRANLDRKFYGPFGLWKRFSEPRWACKALRDWKMMDKLDEHGKPVLQMDRHGHQMYVLDKKGRPVPEEDKNGNPVYEKTWRKLVRGEVFKLDEERPTYLELRFKNNIRSANPMYAQEVFKFKKDCSKYHPFDSNGPYKEEMDTINAYANVNPSKLNGAHANNPQLNNKQGVVKDKK</sequence>
<protein>
    <recommendedName>
        <fullName evidence="2">T6SS Phospholipase effector Tle1-like catalytic domain-containing protein</fullName>
    </recommendedName>
</protein>
<dbReference type="PANTHER" id="PTHR33840:SF1">
    <property type="entry name" value="TLE1 PHOSPHOLIPASE DOMAIN-CONTAINING PROTEIN"/>
    <property type="match status" value="1"/>
</dbReference>
<dbReference type="InterPro" id="IPR018712">
    <property type="entry name" value="Tle1-like_cat"/>
</dbReference>
<dbReference type="InterPro" id="IPR029058">
    <property type="entry name" value="AB_hydrolase_fold"/>
</dbReference>
<feature type="compositionally biased region" description="Polar residues" evidence="1">
    <location>
        <begin position="568"/>
        <end position="584"/>
    </location>
</feature>
<name>A0A3D8SCH0_9HELO</name>
<accession>A0A3D8SCH0</accession>
<proteinExistence type="predicted"/>
<feature type="domain" description="T6SS Phospholipase effector Tle1-like catalytic" evidence="2">
    <location>
        <begin position="29"/>
        <end position="312"/>
    </location>
</feature>
<feature type="region of interest" description="Disordered" evidence="1">
    <location>
        <begin position="568"/>
        <end position="591"/>
    </location>
</feature>
<evidence type="ECO:0000313" key="4">
    <source>
        <dbReference type="Proteomes" id="UP000256328"/>
    </source>
</evidence>
<comment type="caution">
    <text evidence="3">The sequence shown here is derived from an EMBL/GenBank/DDBJ whole genome shotgun (WGS) entry which is preliminary data.</text>
</comment>
<feature type="region of interest" description="Disordered" evidence="1">
    <location>
        <begin position="1"/>
        <end position="24"/>
    </location>
</feature>
<evidence type="ECO:0000256" key="1">
    <source>
        <dbReference type="SAM" id="MobiDB-lite"/>
    </source>
</evidence>
<dbReference type="PANTHER" id="PTHR33840">
    <property type="match status" value="1"/>
</dbReference>
<keyword evidence="4" id="KW-1185">Reference proteome</keyword>